<name>A0A0F6YKD0_9BACT</name>
<dbReference type="Gene3D" id="1.10.1660.10">
    <property type="match status" value="1"/>
</dbReference>
<dbReference type="InterPro" id="IPR009061">
    <property type="entry name" value="DNA-bd_dom_put_sf"/>
</dbReference>
<keyword evidence="7" id="KW-1185">Reference proteome</keyword>
<gene>
    <name evidence="6" type="ORF">DB32_005350</name>
</gene>
<reference evidence="6 7" key="1">
    <citation type="submission" date="2015-03" db="EMBL/GenBank/DDBJ databases">
        <title>Genome assembly of Sandaracinus amylolyticus DSM 53668.</title>
        <authorList>
            <person name="Sharma G."/>
            <person name="Subramanian S."/>
        </authorList>
    </citation>
    <scope>NUCLEOTIDE SEQUENCE [LARGE SCALE GENOMIC DNA]</scope>
    <source>
        <strain evidence="6 7">DSM 53668</strain>
    </source>
</reference>
<dbReference type="Pfam" id="PF13411">
    <property type="entry name" value="MerR_1"/>
    <property type="match status" value="1"/>
</dbReference>
<organism evidence="6 7">
    <name type="scientific">Sandaracinus amylolyticus</name>
    <dbReference type="NCBI Taxonomy" id="927083"/>
    <lineage>
        <taxon>Bacteria</taxon>
        <taxon>Pseudomonadati</taxon>
        <taxon>Myxococcota</taxon>
        <taxon>Polyangia</taxon>
        <taxon>Polyangiales</taxon>
        <taxon>Sandaracinaceae</taxon>
        <taxon>Sandaracinus</taxon>
    </lineage>
</organism>
<evidence type="ECO:0000313" key="7">
    <source>
        <dbReference type="Proteomes" id="UP000034883"/>
    </source>
</evidence>
<keyword evidence="1" id="KW-0678">Repressor</keyword>
<sequence length="249" mass="28075">MMDEGIELIREPDAQRWTLRMKDLCDLTGLPRQAIHFYIQQGLLPAGHKTGRNMAFYGDEHVERLKLIKKLQHERFLPLKAIKALLDDQDAAFSAAQRGFLVGVKQRLDTLGRESEGEKSAVDADEVIARLGVPRSDLDRMIEIGVLGARIEDGRTWIAEGDVWILQGWAEILRLGFVSELGIGVEELALIQEVVQDLFNRETLLLASRIDRLPPERAAQMIEKALPLVHTFLTGFHTAKIRDFFASLG</sequence>
<evidence type="ECO:0000256" key="4">
    <source>
        <dbReference type="ARBA" id="ARBA00023163"/>
    </source>
</evidence>
<evidence type="ECO:0000256" key="3">
    <source>
        <dbReference type="ARBA" id="ARBA00023125"/>
    </source>
</evidence>
<dbReference type="SUPFAM" id="SSF46955">
    <property type="entry name" value="Putative DNA-binding domain"/>
    <property type="match status" value="1"/>
</dbReference>
<accession>A0A0F6YKD0</accession>
<dbReference type="EMBL" id="CP011125">
    <property type="protein sequence ID" value="AKF08201.1"/>
    <property type="molecule type" value="Genomic_DNA"/>
</dbReference>
<dbReference type="InterPro" id="IPR047057">
    <property type="entry name" value="MerR_fam"/>
</dbReference>
<keyword evidence="2" id="KW-0805">Transcription regulation</keyword>
<feature type="domain" description="HTH merR-type" evidence="5">
    <location>
        <begin position="18"/>
        <end position="88"/>
    </location>
</feature>
<dbReference type="KEGG" id="samy:DB32_005350"/>
<protein>
    <submittedName>
        <fullName evidence="6">Putative transcriptional regulator, MerR family</fullName>
    </submittedName>
</protein>
<dbReference type="Proteomes" id="UP000034883">
    <property type="component" value="Chromosome"/>
</dbReference>
<dbReference type="SMART" id="SM00422">
    <property type="entry name" value="HTH_MERR"/>
    <property type="match status" value="1"/>
</dbReference>
<dbReference type="AlphaFoldDB" id="A0A0F6YKD0"/>
<keyword evidence="4" id="KW-0804">Transcription</keyword>
<dbReference type="PROSITE" id="PS50937">
    <property type="entry name" value="HTH_MERR_2"/>
    <property type="match status" value="1"/>
</dbReference>
<evidence type="ECO:0000256" key="1">
    <source>
        <dbReference type="ARBA" id="ARBA00022491"/>
    </source>
</evidence>
<evidence type="ECO:0000313" key="6">
    <source>
        <dbReference type="EMBL" id="AKF08201.1"/>
    </source>
</evidence>
<dbReference type="PANTHER" id="PTHR30204">
    <property type="entry name" value="REDOX-CYCLING DRUG-SENSING TRANSCRIPTIONAL ACTIVATOR SOXR"/>
    <property type="match status" value="1"/>
</dbReference>
<proteinExistence type="predicted"/>
<dbReference type="PANTHER" id="PTHR30204:SF69">
    <property type="entry name" value="MERR-FAMILY TRANSCRIPTIONAL REGULATOR"/>
    <property type="match status" value="1"/>
</dbReference>
<keyword evidence="3" id="KW-0238">DNA-binding</keyword>
<dbReference type="GO" id="GO:0003677">
    <property type="term" value="F:DNA binding"/>
    <property type="evidence" value="ECO:0007669"/>
    <property type="project" value="UniProtKB-KW"/>
</dbReference>
<dbReference type="InterPro" id="IPR000551">
    <property type="entry name" value="MerR-type_HTH_dom"/>
</dbReference>
<dbReference type="STRING" id="927083.DB32_005350"/>
<evidence type="ECO:0000259" key="5">
    <source>
        <dbReference type="PROSITE" id="PS50937"/>
    </source>
</evidence>
<dbReference type="GO" id="GO:0003700">
    <property type="term" value="F:DNA-binding transcription factor activity"/>
    <property type="evidence" value="ECO:0007669"/>
    <property type="project" value="InterPro"/>
</dbReference>
<evidence type="ECO:0000256" key="2">
    <source>
        <dbReference type="ARBA" id="ARBA00023015"/>
    </source>
</evidence>